<proteinExistence type="predicted"/>
<evidence type="ECO:0000256" key="1">
    <source>
        <dbReference type="SAM" id="MobiDB-lite"/>
    </source>
</evidence>
<sequence>MQNLRAAMNGTATAASSTDDYRKLIEECQTLRSPRLDVVPVLVTDIRKAFEDARLRITPEGEALLDELTHRSLIYFRHFLKSHENAEKHFSAVKVRTYDLVSHLQRIEIRRQQGLAHDYGHFWMNQAEDCVERKPRSSDGSDSSDSGISTNESVKQDKVCTRTSKESVPSKMSFPRKMNC</sequence>
<feature type="region of interest" description="Disordered" evidence="1">
    <location>
        <begin position="133"/>
        <end position="180"/>
    </location>
</feature>
<keyword evidence="3" id="KW-1185">Reference proteome</keyword>
<feature type="compositionally biased region" description="Low complexity" evidence="1">
    <location>
        <begin position="140"/>
        <end position="149"/>
    </location>
</feature>
<reference evidence="2 3" key="1">
    <citation type="journal article" date="2016" name="Nat. Commun.">
        <title>Extremotolerant tardigrade genome and improved radiotolerance of human cultured cells by tardigrade-unique protein.</title>
        <authorList>
            <person name="Hashimoto T."/>
            <person name="Horikawa D.D."/>
            <person name="Saito Y."/>
            <person name="Kuwahara H."/>
            <person name="Kozuka-Hata H."/>
            <person name="Shin-I T."/>
            <person name="Minakuchi Y."/>
            <person name="Ohishi K."/>
            <person name="Motoyama A."/>
            <person name="Aizu T."/>
            <person name="Enomoto A."/>
            <person name="Kondo K."/>
            <person name="Tanaka S."/>
            <person name="Hara Y."/>
            <person name="Koshikawa S."/>
            <person name="Sagara H."/>
            <person name="Miura T."/>
            <person name="Yokobori S."/>
            <person name="Miyagawa K."/>
            <person name="Suzuki Y."/>
            <person name="Kubo T."/>
            <person name="Oyama M."/>
            <person name="Kohara Y."/>
            <person name="Fujiyama A."/>
            <person name="Arakawa K."/>
            <person name="Katayama T."/>
            <person name="Toyoda A."/>
            <person name="Kunieda T."/>
        </authorList>
    </citation>
    <scope>NUCLEOTIDE SEQUENCE [LARGE SCALE GENOMIC DNA]</scope>
    <source>
        <strain evidence="2 3">YOKOZUNA-1</strain>
    </source>
</reference>
<accession>A0A1D1VL77</accession>
<comment type="caution">
    <text evidence="2">The sequence shown here is derived from an EMBL/GenBank/DDBJ whole genome shotgun (WGS) entry which is preliminary data.</text>
</comment>
<dbReference type="Proteomes" id="UP000186922">
    <property type="component" value="Unassembled WGS sequence"/>
</dbReference>
<dbReference type="AlphaFoldDB" id="A0A1D1VL77"/>
<protein>
    <submittedName>
        <fullName evidence="2">Uncharacterized protein</fullName>
    </submittedName>
</protein>
<organism evidence="2 3">
    <name type="scientific">Ramazzottius varieornatus</name>
    <name type="common">Water bear</name>
    <name type="synonym">Tardigrade</name>
    <dbReference type="NCBI Taxonomy" id="947166"/>
    <lineage>
        <taxon>Eukaryota</taxon>
        <taxon>Metazoa</taxon>
        <taxon>Ecdysozoa</taxon>
        <taxon>Tardigrada</taxon>
        <taxon>Eutardigrada</taxon>
        <taxon>Parachela</taxon>
        <taxon>Hypsibioidea</taxon>
        <taxon>Ramazzottiidae</taxon>
        <taxon>Ramazzottius</taxon>
    </lineage>
</organism>
<gene>
    <name evidence="2" type="primary">RvY_12943-1</name>
    <name evidence="2" type="synonym">RvY_12943.1</name>
    <name evidence="2" type="ORF">RvY_12943</name>
</gene>
<evidence type="ECO:0000313" key="2">
    <source>
        <dbReference type="EMBL" id="GAV02367.1"/>
    </source>
</evidence>
<dbReference type="EMBL" id="BDGG01000008">
    <property type="protein sequence ID" value="GAV02367.1"/>
    <property type="molecule type" value="Genomic_DNA"/>
</dbReference>
<evidence type="ECO:0000313" key="3">
    <source>
        <dbReference type="Proteomes" id="UP000186922"/>
    </source>
</evidence>
<name>A0A1D1VL77_RAMVA</name>
<feature type="compositionally biased region" description="Basic and acidic residues" evidence="1">
    <location>
        <begin position="154"/>
        <end position="165"/>
    </location>
</feature>